<keyword evidence="1" id="KW-1133">Transmembrane helix</keyword>
<evidence type="ECO:0000256" key="1">
    <source>
        <dbReference type="SAM" id="Phobius"/>
    </source>
</evidence>
<evidence type="ECO:0000259" key="2">
    <source>
        <dbReference type="SMART" id="SM00850"/>
    </source>
</evidence>
<dbReference type="Pfam" id="PF04397">
    <property type="entry name" value="LytTR"/>
    <property type="match status" value="1"/>
</dbReference>
<feature type="domain" description="HTH LytTR-type" evidence="2">
    <location>
        <begin position="170"/>
        <end position="270"/>
    </location>
</feature>
<feature type="transmembrane region" description="Helical" evidence="1">
    <location>
        <begin position="51"/>
        <end position="75"/>
    </location>
</feature>
<keyword evidence="1" id="KW-0472">Membrane</keyword>
<dbReference type="AlphaFoldDB" id="A0A923E1C5"/>
<dbReference type="EMBL" id="WNXD01000002">
    <property type="protein sequence ID" value="MBB2146921.1"/>
    <property type="molecule type" value="Genomic_DNA"/>
</dbReference>
<feature type="transmembrane region" description="Helical" evidence="1">
    <location>
        <begin position="21"/>
        <end position="39"/>
    </location>
</feature>
<gene>
    <name evidence="3" type="ORF">GM921_15560</name>
</gene>
<proteinExistence type="predicted"/>
<name>A0A923E1C5_9SPHI</name>
<organism evidence="3 4">
    <name type="scientific">Pedobacter planticolens</name>
    <dbReference type="NCBI Taxonomy" id="2679964"/>
    <lineage>
        <taxon>Bacteria</taxon>
        <taxon>Pseudomonadati</taxon>
        <taxon>Bacteroidota</taxon>
        <taxon>Sphingobacteriia</taxon>
        <taxon>Sphingobacteriales</taxon>
        <taxon>Sphingobacteriaceae</taxon>
        <taxon>Pedobacter</taxon>
    </lineage>
</organism>
<evidence type="ECO:0000313" key="4">
    <source>
        <dbReference type="Proteomes" id="UP000601055"/>
    </source>
</evidence>
<keyword evidence="1" id="KW-0812">Transmembrane</keyword>
<dbReference type="Proteomes" id="UP000601055">
    <property type="component" value="Unassembled WGS sequence"/>
</dbReference>
<feature type="transmembrane region" description="Helical" evidence="1">
    <location>
        <begin position="96"/>
        <end position="118"/>
    </location>
</feature>
<protein>
    <recommendedName>
        <fullName evidence="2">HTH LytTR-type domain-containing protein</fullName>
    </recommendedName>
</protein>
<feature type="transmembrane region" description="Helical" evidence="1">
    <location>
        <begin position="130"/>
        <end position="148"/>
    </location>
</feature>
<keyword evidence="4" id="KW-1185">Reference proteome</keyword>
<sequence>MSLMKKQHWYKAAGTVKYPNYLTKLSFALLAAHLLIVYEDRHTYAVIFTNSYYYTALVINTLMAYVLISIVFRVTRFLDYYYPWGRSYSIRMRRQLVGGVFFPILPAIVLATVYFAYYEINILNTVYFSRYLQQIVLMLIILNAYLFYHWNKLNKQKSIPKALLEDFGNELITQEAFTNIACVFIEDKNCFAYNFNGEKIIWKDTLTKSINYLPPSQFYMIKRSFIINKAAIGKISIISSRKTKISLKPPLDLELDISQRENAGFKKWVV</sequence>
<dbReference type="Gene3D" id="2.40.50.1020">
    <property type="entry name" value="LytTr DNA-binding domain"/>
    <property type="match status" value="1"/>
</dbReference>
<reference evidence="3" key="1">
    <citation type="submission" date="2019-11" db="EMBL/GenBank/DDBJ databases">
        <title>Description of Pedobacter sp. LMG 31464T.</title>
        <authorList>
            <person name="Carlier A."/>
            <person name="Qi S."/>
            <person name="Vandamme P."/>
        </authorList>
    </citation>
    <scope>NUCLEOTIDE SEQUENCE</scope>
    <source>
        <strain evidence="3">LMG 31464</strain>
    </source>
</reference>
<dbReference type="GO" id="GO:0003677">
    <property type="term" value="F:DNA binding"/>
    <property type="evidence" value="ECO:0007669"/>
    <property type="project" value="InterPro"/>
</dbReference>
<accession>A0A923E1C5</accession>
<comment type="caution">
    <text evidence="3">The sequence shown here is derived from an EMBL/GenBank/DDBJ whole genome shotgun (WGS) entry which is preliminary data.</text>
</comment>
<dbReference type="SMART" id="SM00850">
    <property type="entry name" value="LytTR"/>
    <property type="match status" value="1"/>
</dbReference>
<evidence type="ECO:0000313" key="3">
    <source>
        <dbReference type="EMBL" id="MBB2146921.1"/>
    </source>
</evidence>
<dbReference type="InterPro" id="IPR007492">
    <property type="entry name" value="LytTR_DNA-bd_dom"/>
</dbReference>